<name>A0A143PGX5_LUTPR</name>
<keyword evidence="2" id="KW-1185">Reference proteome</keyword>
<gene>
    <name evidence="1" type="ORF">LuPra_00485</name>
</gene>
<accession>A0A143PGX5</accession>
<sequence>MALTGRCTIALLLVLWAGRVPIAQEQGRADSDWRGMRILLDTLADRFGPTERERGFEMVRSRLARGALVPSPLFDDVSVWMTRGDTWRALELTG</sequence>
<dbReference type="EMBL" id="CP015136">
    <property type="protein sequence ID" value="AMY07318.1"/>
    <property type="molecule type" value="Genomic_DNA"/>
</dbReference>
<dbReference type="KEGG" id="abac:LuPra_00485"/>
<reference evidence="2" key="2">
    <citation type="submission" date="2016-04" db="EMBL/GenBank/DDBJ databases">
        <title>First Complete Genome Sequence of a Subdivision 6 Acidobacterium.</title>
        <authorList>
            <person name="Huang S."/>
            <person name="Vieira S."/>
            <person name="Bunk B."/>
            <person name="Riedel T."/>
            <person name="Sproeer C."/>
            <person name="Overmann J."/>
        </authorList>
    </citation>
    <scope>NUCLEOTIDE SEQUENCE [LARGE SCALE GENOMIC DNA]</scope>
    <source>
        <strain evidence="2">DSM 100886 HEG_-6_39</strain>
    </source>
</reference>
<organism evidence="1 2">
    <name type="scientific">Luteitalea pratensis</name>
    <dbReference type="NCBI Taxonomy" id="1855912"/>
    <lineage>
        <taxon>Bacteria</taxon>
        <taxon>Pseudomonadati</taxon>
        <taxon>Acidobacteriota</taxon>
        <taxon>Vicinamibacteria</taxon>
        <taxon>Vicinamibacterales</taxon>
        <taxon>Vicinamibacteraceae</taxon>
        <taxon>Luteitalea</taxon>
    </lineage>
</organism>
<dbReference type="Proteomes" id="UP000076079">
    <property type="component" value="Chromosome"/>
</dbReference>
<protein>
    <submittedName>
        <fullName evidence="1">Uncharacterized protein</fullName>
    </submittedName>
</protein>
<reference evidence="1 2" key="1">
    <citation type="journal article" date="2016" name="Genome Announc.">
        <title>First Complete Genome Sequence of a Subdivision 6 Acidobacterium Strain.</title>
        <authorList>
            <person name="Huang S."/>
            <person name="Vieira S."/>
            <person name="Bunk B."/>
            <person name="Riedel T."/>
            <person name="Sproer C."/>
            <person name="Overmann J."/>
        </authorList>
    </citation>
    <scope>NUCLEOTIDE SEQUENCE [LARGE SCALE GENOMIC DNA]</scope>
    <source>
        <strain evidence="2">DSM 100886 HEG_-6_39</strain>
    </source>
</reference>
<dbReference type="RefSeq" id="WP_110169282.1">
    <property type="nucleotide sequence ID" value="NZ_CP015136.1"/>
</dbReference>
<dbReference type="AlphaFoldDB" id="A0A143PGX5"/>
<proteinExistence type="predicted"/>
<evidence type="ECO:0000313" key="1">
    <source>
        <dbReference type="EMBL" id="AMY07318.1"/>
    </source>
</evidence>
<evidence type="ECO:0000313" key="2">
    <source>
        <dbReference type="Proteomes" id="UP000076079"/>
    </source>
</evidence>
<dbReference type="STRING" id="1855912.LuPra_00485"/>